<reference evidence="1 2" key="1">
    <citation type="submission" date="2017-06" db="EMBL/GenBank/DDBJ databases">
        <title>Global population genomics of the pathogenic fungus Cryptococcus neoformans var. grubii.</title>
        <authorList>
            <person name="Cuomo C."/>
            <person name="Litvintseva A."/>
            <person name="Chen Y."/>
            <person name="Young S."/>
            <person name="Zeng Q."/>
            <person name="Chapman S."/>
            <person name="Gujja S."/>
            <person name="Saif S."/>
            <person name="Birren B."/>
        </authorList>
    </citation>
    <scope>NUCLEOTIDE SEQUENCE [LARGE SCALE GENOMIC DNA]</scope>
    <source>
        <strain evidence="1 2">Tu259-1</strain>
    </source>
</reference>
<evidence type="ECO:0000313" key="1">
    <source>
        <dbReference type="EMBL" id="OXG22396.1"/>
    </source>
</evidence>
<dbReference type="AlphaFoldDB" id="A0A854QEE9"/>
<gene>
    <name evidence="1" type="ORF">C361_03057</name>
</gene>
<dbReference type="Proteomes" id="UP000199727">
    <property type="component" value="Unassembled WGS sequence"/>
</dbReference>
<dbReference type="GO" id="GO:0005643">
    <property type="term" value="C:nuclear pore"/>
    <property type="evidence" value="ECO:0007669"/>
    <property type="project" value="InterPro"/>
</dbReference>
<evidence type="ECO:0000313" key="2">
    <source>
        <dbReference type="Proteomes" id="UP000199727"/>
    </source>
</evidence>
<accession>A0A854QEE9</accession>
<organism evidence="1 2">
    <name type="scientific">Cryptococcus neoformans Tu259-1</name>
    <dbReference type="NCBI Taxonomy" id="1230072"/>
    <lineage>
        <taxon>Eukaryota</taxon>
        <taxon>Fungi</taxon>
        <taxon>Dikarya</taxon>
        <taxon>Basidiomycota</taxon>
        <taxon>Agaricomycotina</taxon>
        <taxon>Tremellomycetes</taxon>
        <taxon>Tremellales</taxon>
        <taxon>Cryptococcaceae</taxon>
        <taxon>Cryptococcus</taxon>
        <taxon>Cryptococcus neoformans species complex</taxon>
    </lineage>
</organism>
<dbReference type="OrthoDB" id="6221744at2759"/>
<proteinExistence type="predicted"/>
<dbReference type="PANTHER" id="PTHR12514">
    <property type="entry name" value="ENHANCER OF YELLOW 2 TRANSCRIPTION FACTOR"/>
    <property type="match status" value="1"/>
</dbReference>
<sequence>MSHVDVTVDEATINAIRQRMLETGDWERIQKLLRAHLEESGWVDDLKDLAEEKARAQDVPNLESLVKQISESAAGEFIPFSSPLSVFFLFYIAIAPSIADSGFIRPFSCIID</sequence>
<dbReference type="GO" id="GO:0006406">
    <property type="term" value="P:mRNA export from nucleus"/>
    <property type="evidence" value="ECO:0007669"/>
    <property type="project" value="InterPro"/>
</dbReference>
<dbReference type="InterPro" id="IPR038212">
    <property type="entry name" value="TF_EnY2_sf"/>
</dbReference>
<dbReference type="Pfam" id="PF10163">
    <property type="entry name" value="EnY2"/>
    <property type="match status" value="1"/>
</dbReference>
<dbReference type="GO" id="GO:0000124">
    <property type="term" value="C:SAGA complex"/>
    <property type="evidence" value="ECO:0007669"/>
    <property type="project" value="InterPro"/>
</dbReference>
<dbReference type="InterPro" id="IPR018783">
    <property type="entry name" value="TF_ENY2"/>
</dbReference>
<comment type="caution">
    <text evidence="1">The sequence shown here is derived from an EMBL/GenBank/DDBJ whole genome shotgun (WGS) entry which is preliminary data.</text>
</comment>
<protein>
    <submittedName>
        <fullName evidence="1">Protein SUS1</fullName>
    </submittedName>
</protein>
<name>A0A854QEE9_CRYNE</name>
<dbReference type="EMBL" id="AMKT01000040">
    <property type="protein sequence ID" value="OXG22396.1"/>
    <property type="molecule type" value="Genomic_DNA"/>
</dbReference>
<dbReference type="GO" id="GO:0003713">
    <property type="term" value="F:transcription coactivator activity"/>
    <property type="evidence" value="ECO:0007669"/>
    <property type="project" value="InterPro"/>
</dbReference>
<dbReference type="Gene3D" id="1.10.246.140">
    <property type="match status" value="1"/>
</dbReference>